<gene>
    <name evidence="2" type="ORF">FAS41_18240</name>
    <name evidence="1" type="ORF">FAS41_25920</name>
</gene>
<comment type="caution">
    <text evidence="2">The sequence shown here is derived from an EMBL/GenBank/DDBJ whole genome shotgun (WGS) entry which is preliminary data.</text>
</comment>
<dbReference type="Proteomes" id="UP000306635">
    <property type="component" value="Unassembled WGS sequence"/>
</dbReference>
<keyword evidence="2" id="KW-0560">Oxidoreductase</keyword>
<evidence type="ECO:0000313" key="3">
    <source>
        <dbReference type="Proteomes" id="UP000306635"/>
    </source>
</evidence>
<dbReference type="AlphaFoldDB" id="A0A5R9QW89"/>
<feature type="non-terminal residue" evidence="2">
    <location>
        <position position="1"/>
    </location>
</feature>
<accession>A0A5R9QW89</accession>
<organism evidence="2 3">
    <name type="scientific">Pseudomonas nicosulfuronedens</name>
    <dbReference type="NCBI Taxonomy" id="2571105"/>
    <lineage>
        <taxon>Bacteria</taxon>
        <taxon>Pseudomonadati</taxon>
        <taxon>Pseudomonadota</taxon>
        <taxon>Gammaproteobacteria</taxon>
        <taxon>Pseudomonadales</taxon>
        <taxon>Pseudomonadaceae</taxon>
        <taxon>Pseudomonas</taxon>
    </lineage>
</organism>
<keyword evidence="3" id="KW-1185">Reference proteome</keyword>
<sequence length="38" mass="4278">ARGVEGRFAEIEFDFQLQQAVSADAEDRSNRPRALQQA</sequence>
<proteinExistence type="predicted"/>
<name>A0A5R9QW89_9PSED</name>
<dbReference type="EMBL" id="SWDV01000024">
    <property type="protein sequence ID" value="TLX74421.1"/>
    <property type="molecule type" value="Genomic_DNA"/>
</dbReference>
<evidence type="ECO:0000313" key="2">
    <source>
        <dbReference type="EMBL" id="TLX74421.1"/>
    </source>
</evidence>
<keyword evidence="2" id="KW-0223">Dioxygenase</keyword>
<dbReference type="EMBL" id="SWDV01000042">
    <property type="protein sequence ID" value="TLX71236.1"/>
    <property type="molecule type" value="Genomic_DNA"/>
</dbReference>
<protein>
    <submittedName>
        <fullName evidence="2">Catechol 1,2-dioxygenase</fullName>
    </submittedName>
</protein>
<reference evidence="2 3" key="1">
    <citation type="submission" date="2019-04" db="EMBL/GenBank/DDBJ databases">
        <authorList>
            <person name="Li M."/>
        </authorList>
    </citation>
    <scope>NUCLEOTIDE SEQUENCE [LARGE SCALE GENOMIC DNA]</scope>
    <source>
        <strain evidence="2 3">LAM1902</strain>
    </source>
</reference>
<evidence type="ECO:0000313" key="1">
    <source>
        <dbReference type="EMBL" id="TLX71236.1"/>
    </source>
</evidence>
<dbReference type="GO" id="GO:0051213">
    <property type="term" value="F:dioxygenase activity"/>
    <property type="evidence" value="ECO:0007669"/>
    <property type="project" value="UniProtKB-KW"/>
</dbReference>